<name>A0A2I2FI59_ASPCN</name>
<dbReference type="Gene3D" id="3.30.40.10">
    <property type="entry name" value="Zinc/RING finger domain, C3HC4 (zinc finger)"/>
    <property type="match status" value="1"/>
</dbReference>
<dbReference type="CDD" id="cd16620">
    <property type="entry name" value="vRING-HC-C4C4_RBBP6"/>
    <property type="match status" value="1"/>
</dbReference>
<proteinExistence type="predicted"/>
<feature type="compositionally biased region" description="Basic and acidic residues" evidence="1">
    <location>
        <begin position="891"/>
        <end position="918"/>
    </location>
</feature>
<keyword evidence="3" id="KW-1185">Reference proteome</keyword>
<organism evidence="2 3">
    <name type="scientific">Aspergillus candidus</name>
    <dbReference type="NCBI Taxonomy" id="41067"/>
    <lineage>
        <taxon>Eukaryota</taxon>
        <taxon>Fungi</taxon>
        <taxon>Dikarya</taxon>
        <taxon>Ascomycota</taxon>
        <taxon>Pezizomycotina</taxon>
        <taxon>Eurotiomycetes</taxon>
        <taxon>Eurotiomycetidae</taxon>
        <taxon>Eurotiales</taxon>
        <taxon>Aspergillaceae</taxon>
        <taxon>Aspergillus</taxon>
        <taxon>Aspergillus subgen. Circumdati</taxon>
    </lineage>
</organism>
<feature type="region of interest" description="Disordered" evidence="1">
    <location>
        <begin position="473"/>
        <end position="492"/>
    </location>
</feature>
<feature type="compositionally biased region" description="Gly residues" evidence="1">
    <location>
        <begin position="339"/>
        <end position="349"/>
    </location>
</feature>
<gene>
    <name evidence="2" type="ORF">BDW47DRAFT_123800</name>
</gene>
<feature type="compositionally biased region" description="Basic residues" evidence="1">
    <location>
        <begin position="840"/>
        <end position="849"/>
    </location>
</feature>
<dbReference type="GeneID" id="36523285"/>
<feature type="compositionally biased region" description="Polar residues" evidence="1">
    <location>
        <begin position="742"/>
        <end position="752"/>
    </location>
</feature>
<dbReference type="InterPro" id="IPR013083">
    <property type="entry name" value="Znf_RING/FYVE/PHD"/>
</dbReference>
<dbReference type="OrthoDB" id="106784at2759"/>
<dbReference type="STRING" id="41067.A0A2I2FI59"/>
<sequence length="971" mass="107415">MAATDQSSSLMDIASTLSQDDIPFKLRCACCNKLALNAFRLPCCDQAICENCQTALPDTCPVCAHTPISPDLCKPNKALRTTLKAFLRTEEKKREKERQSAAAAAATEATAVDATPAQQATPAPSISQNGHPVAALEPVHTAGVSTEEAPATADAQETGTDNPPANVDSVVPENGPQDEQMKAPADGAEPTETAEQSTKEGEADGTGASSAEQESAPDINQTPVPPQSAGPNMPMGMAPNMAWNSGEFNPMLQFMGNNMFGFPNPMAMPGMAMDPMAASQGMFGGYGMNMSGMNNGMNMDMSYDAGQGMYGGWDGSQNSMWNGGQDKFNPNAFANGMGPPYGGPSGFGGYNVSQMQQQQQQQQQQQFSNQEFQNGYYGPGFGRGNHHRGQHRGFGRGQTPSDYPPNTNGPARPTHNSLSGQDQSPQPVSTEDPGTAEAADPHAETPQNGPNAAADASSSHEMTTPAEIADAKSVSADAAAAEADDTQLRGIPTIDSLDQANAMSTGPMGMPGYMGPGFDRGYMRGPFQGGRGGGFGRPPFMQGPGLSTEPRGQGVVGAPAAPRAMRQGLPNTSVYRQRNLHGHGRSSVPPTKPSEEPSQRATPATPQEEPRPSSRSRSRSKNGSVLKPRSRSRSPNASRADSRRRYRQRTASVDRTVEDSDRRRERPRRPDRDNKYDDPPAMEDGRRTRSPSLESHRSSRRRDRRSGRRSRRAGRRRSPSRNADSNRLSPTIEEKDTASRAGDTNDTSSRGPRNSKDKDRERDRDMRRRDRDRERERDRYRERYRDREREREKDRERDRDRDRDVDRDRPRDRDRDRDRDRKRSRRDRSASPANSDFSRHHTSSRRSKRARDEGSDRDRDRDQDRDRDRDRDRQRSTREKDSSSAKPSQQSDKDPHTLEREARNRERLLKEQQRREAMQSDNKSGNTGGGGGRRRERGGGNRRMSYKYEDEEDGAARTARVENEREAERWS</sequence>
<feature type="compositionally biased region" description="Polar residues" evidence="1">
    <location>
        <begin position="399"/>
        <end position="429"/>
    </location>
</feature>
<feature type="compositionally biased region" description="Basic residues" evidence="1">
    <location>
        <begin position="384"/>
        <end position="394"/>
    </location>
</feature>
<feature type="region of interest" description="Disordered" evidence="1">
    <location>
        <begin position="89"/>
        <end position="237"/>
    </location>
</feature>
<evidence type="ECO:0000256" key="1">
    <source>
        <dbReference type="SAM" id="MobiDB-lite"/>
    </source>
</evidence>
<feature type="compositionally biased region" description="Polar residues" evidence="1">
    <location>
        <begin position="445"/>
        <end position="462"/>
    </location>
</feature>
<evidence type="ECO:0008006" key="4">
    <source>
        <dbReference type="Google" id="ProtNLM"/>
    </source>
</evidence>
<evidence type="ECO:0000313" key="3">
    <source>
        <dbReference type="Proteomes" id="UP000234585"/>
    </source>
</evidence>
<dbReference type="AlphaFoldDB" id="A0A2I2FI59"/>
<feature type="compositionally biased region" description="Polar residues" evidence="1">
    <location>
        <begin position="207"/>
        <end position="222"/>
    </location>
</feature>
<feature type="compositionally biased region" description="Low complexity" evidence="1">
    <location>
        <begin position="100"/>
        <end position="124"/>
    </location>
</feature>
<feature type="compositionally biased region" description="Basic and acidic residues" evidence="1">
    <location>
        <begin position="89"/>
        <end position="99"/>
    </location>
</feature>
<dbReference type="EMBL" id="KZ559125">
    <property type="protein sequence ID" value="PLB40302.1"/>
    <property type="molecule type" value="Genomic_DNA"/>
</dbReference>
<dbReference type="RefSeq" id="XP_024674314.1">
    <property type="nucleotide sequence ID" value="XM_024816125.1"/>
</dbReference>
<feature type="compositionally biased region" description="Low complexity" evidence="1">
    <location>
        <begin position="354"/>
        <end position="366"/>
    </location>
</feature>
<accession>A0A2I2FI59</accession>
<feature type="region of interest" description="Disordered" evidence="1">
    <location>
        <begin position="539"/>
        <end position="971"/>
    </location>
</feature>
<dbReference type="SUPFAM" id="SSF57850">
    <property type="entry name" value="RING/U-box"/>
    <property type="match status" value="1"/>
</dbReference>
<feature type="compositionally biased region" description="Basic residues" evidence="1">
    <location>
        <begin position="698"/>
        <end position="719"/>
    </location>
</feature>
<reference evidence="2 3" key="1">
    <citation type="submission" date="2017-12" db="EMBL/GenBank/DDBJ databases">
        <authorList>
            <consortium name="DOE Joint Genome Institute"/>
            <person name="Haridas S."/>
            <person name="Kjaerbolling I."/>
            <person name="Vesth T.C."/>
            <person name="Frisvad J.C."/>
            <person name="Nybo J.L."/>
            <person name="Theobald S."/>
            <person name="Kuo A."/>
            <person name="Bowyer P."/>
            <person name="Matsuda Y."/>
            <person name="Mondo S."/>
            <person name="Lyhne E.K."/>
            <person name="Kogle M.E."/>
            <person name="Clum A."/>
            <person name="Lipzen A."/>
            <person name="Salamov A."/>
            <person name="Ngan C.Y."/>
            <person name="Daum C."/>
            <person name="Chiniquy J."/>
            <person name="Barry K."/>
            <person name="LaButti K."/>
            <person name="Simmons B.A."/>
            <person name="Magnuson J.K."/>
            <person name="Mortensen U.H."/>
            <person name="Larsen T.O."/>
            <person name="Grigoriev I.V."/>
            <person name="Baker S.E."/>
            <person name="Andersen M.R."/>
            <person name="Nordberg H.P."/>
            <person name="Cantor M.N."/>
            <person name="Hua S.X."/>
        </authorList>
    </citation>
    <scope>NUCLEOTIDE SEQUENCE [LARGE SCALE GENOMIC DNA]</scope>
    <source>
        <strain evidence="2 3">CBS 102.13</strain>
    </source>
</reference>
<evidence type="ECO:0000313" key="2">
    <source>
        <dbReference type="EMBL" id="PLB40302.1"/>
    </source>
</evidence>
<feature type="region of interest" description="Disordered" evidence="1">
    <location>
        <begin position="335"/>
        <end position="464"/>
    </location>
</feature>
<feature type="compositionally biased region" description="Basic and acidic residues" evidence="1">
    <location>
        <begin position="655"/>
        <end position="687"/>
    </location>
</feature>
<feature type="compositionally biased region" description="Basic and acidic residues" evidence="1">
    <location>
        <begin position="754"/>
        <end position="821"/>
    </location>
</feature>
<protein>
    <recommendedName>
        <fullName evidence="4">RING-type domain-containing protein</fullName>
    </recommendedName>
</protein>
<feature type="compositionally biased region" description="Basic and acidic residues" evidence="1">
    <location>
        <begin position="850"/>
        <end position="883"/>
    </location>
</feature>
<dbReference type="Proteomes" id="UP000234585">
    <property type="component" value="Unassembled WGS sequence"/>
</dbReference>
<feature type="compositionally biased region" description="Basic and acidic residues" evidence="1">
    <location>
        <begin position="959"/>
        <end position="971"/>
    </location>
</feature>